<proteinExistence type="predicted"/>
<keyword evidence="1" id="KW-0472">Membrane</keyword>
<feature type="transmembrane region" description="Helical" evidence="1">
    <location>
        <begin position="114"/>
        <end position="131"/>
    </location>
</feature>
<keyword evidence="3" id="KW-0378">Hydrolase</keyword>
<gene>
    <name evidence="3" type="ORF">HNR06_005388</name>
</gene>
<feature type="transmembrane region" description="Helical" evidence="1">
    <location>
        <begin position="219"/>
        <end position="237"/>
    </location>
</feature>
<evidence type="ECO:0000313" key="4">
    <source>
        <dbReference type="Proteomes" id="UP000584931"/>
    </source>
</evidence>
<feature type="transmembrane region" description="Helical" evidence="1">
    <location>
        <begin position="151"/>
        <end position="168"/>
    </location>
</feature>
<dbReference type="RefSeq" id="WP_337797971.1">
    <property type="nucleotide sequence ID" value="NZ_JACCHL010000001.1"/>
</dbReference>
<name>A0A7Y9XHC5_9ACTN</name>
<dbReference type="AlphaFoldDB" id="A0A7Y9XHC5"/>
<feature type="domain" description="CAAX prenyl protease 2/Lysostaphin resistance protein A-like" evidence="2">
    <location>
        <begin position="187"/>
        <end position="285"/>
    </location>
</feature>
<keyword evidence="1" id="KW-1133">Transmembrane helix</keyword>
<comment type="caution">
    <text evidence="3">The sequence shown here is derived from an EMBL/GenBank/DDBJ whole genome shotgun (WGS) entry which is preliminary data.</text>
</comment>
<feature type="transmembrane region" description="Helical" evidence="1">
    <location>
        <begin position="91"/>
        <end position="108"/>
    </location>
</feature>
<dbReference type="InterPro" id="IPR003675">
    <property type="entry name" value="Rce1/LyrA-like_dom"/>
</dbReference>
<feature type="transmembrane region" description="Helical" evidence="1">
    <location>
        <begin position="188"/>
        <end position="207"/>
    </location>
</feature>
<dbReference type="GO" id="GO:0006508">
    <property type="term" value="P:proteolysis"/>
    <property type="evidence" value="ECO:0007669"/>
    <property type="project" value="UniProtKB-KW"/>
</dbReference>
<dbReference type="Pfam" id="PF02517">
    <property type="entry name" value="Rce1-like"/>
    <property type="match status" value="1"/>
</dbReference>
<feature type="transmembrane region" description="Helical" evidence="1">
    <location>
        <begin position="249"/>
        <end position="267"/>
    </location>
</feature>
<dbReference type="GO" id="GO:0080120">
    <property type="term" value="P:CAAX-box protein maturation"/>
    <property type="evidence" value="ECO:0007669"/>
    <property type="project" value="UniProtKB-ARBA"/>
</dbReference>
<sequence>MRDKVGPTFSGHGAPGPAVLVAGLALIAGSAVWLAVNGATGVRHSADHHDTVPMWHRWIPAMAGLVLVRLVPPREPSATRVFAERTSHVRAGVLLASAVLFAVVLRLVGGGEPAHTVLKLTLLLAVPLVLFRLTRGEDPVVGPVSERSTAWWRYGPVAPVAAWFLLFYTGPTAAPTSDYAASVDAVSLVLTFALVFALNGLLEEVFYRRWLQTRWEGVLGRWPAIVLVSLLWAVWHVGIQGTGHLPTDLASALVNQGVTGLFLGYLWSRYRVMWPVLTVHGLMNAAPILLGAL</sequence>
<feature type="transmembrane region" description="Helical" evidence="1">
    <location>
        <begin position="12"/>
        <end position="35"/>
    </location>
</feature>
<dbReference type="GO" id="GO:0004175">
    <property type="term" value="F:endopeptidase activity"/>
    <property type="evidence" value="ECO:0007669"/>
    <property type="project" value="UniProtKB-ARBA"/>
</dbReference>
<keyword evidence="1" id="KW-0812">Transmembrane</keyword>
<protein>
    <submittedName>
        <fullName evidence="3">Membrane protease YdiL (CAAX protease family)</fullName>
    </submittedName>
</protein>
<dbReference type="Proteomes" id="UP000584931">
    <property type="component" value="Unassembled WGS sequence"/>
</dbReference>
<reference evidence="3 4" key="1">
    <citation type="submission" date="2020-07" db="EMBL/GenBank/DDBJ databases">
        <title>Sequencing the genomes of 1000 actinobacteria strains.</title>
        <authorList>
            <person name="Klenk H.-P."/>
        </authorList>
    </citation>
    <scope>NUCLEOTIDE SEQUENCE [LARGE SCALE GENOMIC DNA]</scope>
    <source>
        <strain evidence="3 4">DSM 45278</strain>
    </source>
</reference>
<keyword evidence="3" id="KW-0645">Protease</keyword>
<evidence type="ECO:0000259" key="2">
    <source>
        <dbReference type="Pfam" id="PF02517"/>
    </source>
</evidence>
<accession>A0A7Y9XHC5</accession>
<evidence type="ECO:0000256" key="1">
    <source>
        <dbReference type="SAM" id="Phobius"/>
    </source>
</evidence>
<dbReference type="EMBL" id="JACCHL010000001">
    <property type="protein sequence ID" value="NYH55799.1"/>
    <property type="molecule type" value="Genomic_DNA"/>
</dbReference>
<organism evidence="3 4">
    <name type="scientific">Nocardiopsis sinuspersici</name>
    <dbReference type="NCBI Taxonomy" id="501010"/>
    <lineage>
        <taxon>Bacteria</taxon>
        <taxon>Bacillati</taxon>
        <taxon>Actinomycetota</taxon>
        <taxon>Actinomycetes</taxon>
        <taxon>Streptosporangiales</taxon>
        <taxon>Nocardiopsidaceae</taxon>
        <taxon>Nocardiopsis</taxon>
    </lineage>
</organism>
<evidence type="ECO:0000313" key="3">
    <source>
        <dbReference type="EMBL" id="NYH55799.1"/>
    </source>
</evidence>